<dbReference type="PANTHER" id="PTHR30158:SF23">
    <property type="entry name" value="MULTIDRUG RESISTANCE PROTEIN MEXA"/>
    <property type="match status" value="1"/>
</dbReference>
<dbReference type="GO" id="GO:0005886">
    <property type="term" value="C:plasma membrane"/>
    <property type="evidence" value="ECO:0007669"/>
    <property type="project" value="TreeGrafter"/>
</dbReference>
<dbReference type="Gene3D" id="2.40.30.170">
    <property type="match status" value="1"/>
</dbReference>
<dbReference type="Pfam" id="PF25876">
    <property type="entry name" value="HH_MFP_RND"/>
    <property type="match status" value="1"/>
</dbReference>
<feature type="domain" description="Multidrug resistance protein MdtA-like alpha-helical hairpin" evidence="3">
    <location>
        <begin position="110"/>
        <end position="167"/>
    </location>
</feature>
<organism evidence="7 8">
    <name type="scientific">Emticicia aquatilis</name>
    <dbReference type="NCBI Taxonomy" id="1537369"/>
    <lineage>
        <taxon>Bacteria</taxon>
        <taxon>Pseudomonadati</taxon>
        <taxon>Bacteroidota</taxon>
        <taxon>Cytophagia</taxon>
        <taxon>Cytophagales</taxon>
        <taxon>Leadbetterellaceae</taxon>
        <taxon>Emticicia</taxon>
    </lineage>
</organism>
<dbReference type="PROSITE" id="PS51257">
    <property type="entry name" value="PROKAR_LIPOPROTEIN"/>
    <property type="match status" value="1"/>
</dbReference>
<dbReference type="InterPro" id="IPR058626">
    <property type="entry name" value="MdtA-like_b-barrel"/>
</dbReference>
<dbReference type="Proteomes" id="UP000609064">
    <property type="component" value="Unassembled WGS sequence"/>
</dbReference>
<dbReference type="Gene3D" id="2.40.420.20">
    <property type="match status" value="1"/>
</dbReference>
<evidence type="ECO:0000313" key="7">
    <source>
        <dbReference type="EMBL" id="GGD62231.1"/>
    </source>
</evidence>
<dbReference type="EMBL" id="BMKK01000005">
    <property type="protein sequence ID" value="GGD62231.1"/>
    <property type="molecule type" value="Genomic_DNA"/>
</dbReference>
<dbReference type="InterPro" id="IPR006143">
    <property type="entry name" value="RND_pump_MFP"/>
</dbReference>
<dbReference type="PANTHER" id="PTHR30158">
    <property type="entry name" value="ACRA/E-RELATED COMPONENT OF DRUG EFFLUX TRANSPORTER"/>
    <property type="match status" value="1"/>
</dbReference>
<dbReference type="GO" id="GO:0046677">
    <property type="term" value="P:response to antibiotic"/>
    <property type="evidence" value="ECO:0007669"/>
    <property type="project" value="TreeGrafter"/>
</dbReference>
<sequence length="379" mass="42562">MKMKHALLGICTVIIVSSCANEETKQTQVAENYPVTSPIKIDTTLSTDYVAEINAVQNVEIRARIKGYLDKIFIDEGKYVKQGQLLFTIHNPELNEEIAKAGAIVKSISTELKAAEIELGNVKRLVEKNVVSTTELKAAENKVEMMKAKVEEAKANESFAKIQLSYTQIKAPFSGIVNRIPNKIGSLIEDGTLLTNISNNGEVFAYFDVSEKEYLNYVTNFKENAHNSSNVTLILANGEEHPFKGKIETTEGEIDQSTGNIAFRARFNNPEKVLKHGASGKVRLLKNYKNALIIPQKATFEIQDRMYVYVLDNKNQVKTKAITSKHRMPHYYIVESGLDEDDKIIYEGVQNIKDGMTVKPQFVEMNEISKELTYVNTPE</sequence>
<evidence type="ECO:0000259" key="6">
    <source>
        <dbReference type="Pfam" id="PF25967"/>
    </source>
</evidence>
<evidence type="ECO:0000259" key="5">
    <source>
        <dbReference type="Pfam" id="PF25944"/>
    </source>
</evidence>
<protein>
    <submittedName>
        <fullName evidence="7">Hemolysin D</fullName>
    </submittedName>
</protein>
<dbReference type="Pfam" id="PF25944">
    <property type="entry name" value="Beta-barrel_RND"/>
    <property type="match status" value="1"/>
</dbReference>
<dbReference type="InterPro" id="IPR058624">
    <property type="entry name" value="MdtA-like_HH"/>
</dbReference>
<comment type="subcellular location">
    <subcellularLocation>
        <location evidence="1">Cell envelope</location>
    </subcellularLocation>
</comment>
<name>A0A916YUV4_9BACT</name>
<feature type="domain" description="Multidrug resistance protein MdtA-like beta-barrel" evidence="5">
    <location>
        <begin position="207"/>
        <end position="284"/>
    </location>
</feature>
<accession>A0A916YUV4</accession>
<dbReference type="Gene3D" id="2.40.50.100">
    <property type="match status" value="1"/>
</dbReference>
<evidence type="ECO:0000313" key="8">
    <source>
        <dbReference type="Proteomes" id="UP000609064"/>
    </source>
</evidence>
<reference evidence="7" key="1">
    <citation type="journal article" date="2014" name="Int. J. Syst. Evol. Microbiol.">
        <title>Complete genome sequence of Corynebacterium casei LMG S-19264T (=DSM 44701T), isolated from a smear-ripened cheese.</title>
        <authorList>
            <consortium name="US DOE Joint Genome Institute (JGI-PGF)"/>
            <person name="Walter F."/>
            <person name="Albersmeier A."/>
            <person name="Kalinowski J."/>
            <person name="Ruckert C."/>
        </authorList>
    </citation>
    <scope>NUCLEOTIDE SEQUENCE</scope>
    <source>
        <strain evidence="7">CGMCC 1.15958</strain>
    </source>
</reference>
<dbReference type="Pfam" id="PF25917">
    <property type="entry name" value="BSH_RND"/>
    <property type="match status" value="1"/>
</dbReference>
<comment type="caution">
    <text evidence="7">The sequence shown here is derived from an EMBL/GenBank/DDBJ whole genome shotgun (WGS) entry which is preliminary data.</text>
</comment>
<dbReference type="SUPFAM" id="SSF111369">
    <property type="entry name" value="HlyD-like secretion proteins"/>
    <property type="match status" value="1"/>
</dbReference>
<evidence type="ECO:0000259" key="3">
    <source>
        <dbReference type="Pfam" id="PF25876"/>
    </source>
</evidence>
<dbReference type="GO" id="GO:0030313">
    <property type="term" value="C:cell envelope"/>
    <property type="evidence" value="ECO:0007669"/>
    <property type="project" value="UniProtKB-SubCell"/>
</dbReference>
<feature type="domain" description="Multidrug resistance protein MdtA-like C-terminal permuted SH3" evidence="6">
    <location>
        <begin position="290"/>
        <end position="350"/>
    </location>
</feature>
<proteinExistence type="inferred from homology"/>
<dbReference type="AlphaFoldDB" id="A0A916YUV4"/>
<keyword evidence="8" id="KW-1185">Reference proteome</keyword>
<dbReference type="InterPro" id="IPR058627">
    <property type="entry name" value="MdtA-like_C"/>
</dbReference>
<feature type="domain" description="Multidrug resistance protein MdtA-like barrel-sandwich hybrid" evidence="4">
    <location>
        <begin position="58"/>
        <end position="195"/>
    </location>
</feature>
<dbReference type="NCBIfam" id="TIGR01730">
    <property type="entry name" value="RND_mfp"/>
    <property type="match status" value="1"/>
</dbReference>
<comment type="similarity">
    <text evidence="2">Belongs to the membrane fusion protein (MFP) (TC 8.A.1) family.</text>
</comment>
<evidence type="ECO:0000256" key="1">
    <source>
        <dbReference type="ARBA" id="ARBA00004196"/>
    </source>
</evidence>
<reference evidence="7" key="2">
    <citation type="submission" date="2020-09" db="EMBL/GenBank/DDBJ databases">
        <authorList>
            <person name="Sun Q."/>
            <person name="Zhou Y."/>
        </authorList>
    </citation>
    <scope>NUCLEOTIDE SEQUENCE</scope>
    <source>
        <strain evidence="7">CGMCC 1.15958</strain>
    </source>
</reference>
<evidence type="ECO:0000259" key="4">
    <source>
        <dbReference type="Pfam" id="PF25917"/>
    </source>
</evidence>
<dbReference type="InterPro" id="IPR058625">
    <property type="entry name" value="MdtA-like_BSH"/>
</dbReference>
<evidence type="ECO:0000256" key="2">
    <source>
        <dbReference type="ARBA" id="ARBA00009477"/>
    </source>
</evidence>
<gene>
    <name evidence="7" type="ORF">GCM10011514_27910</name>
</gene>
<dbReference type="Gene3D" id="1.10.287.470">
    <property type="entry name" value="Helix hairpin bin"/>
    <property type="match status" value="1"/>
</dbReference>
<dbReference type="Pfam" id="PF25967">
    <property type="entry name" value="RND-MFP_C"/>
    <property type="match status" value="1"/>
</dbReference>
<dbReference type="GO" id="GO:0022857">
    <property type="term" value="F:transmembrane transporter activity"/>
    <property type="evidence" value="ECO:0007669"/>
    <property type="project" value="InterPro"/>
</dbReference>